<comment type="caution">
    <text evidence="2">The sequence shown here is derived from an EMBL/GenBank/DDBJ whole genome shotgun (WGS) entry which is preliminary data.</text>
</comment>
<dbReference type="CDD" id="cd00519">
    <property type="entry name" value="Lipase_3"/>
    <property type="match status" value="1"/>
</dbReference>
<keyword evidence="3" id="KW-1185">Reference proteome</keyword>
<dbReference type="Gene3D" id="3.40.50.1820">
    <property type="entry name" value="alpha/beta hydrolase"/>
    <property type="match status" value="1"/>
</dbReference>
<accession>A0AAW1NVE3</accession>
<reference evidence="2 3" key="1">
    <citation type="journal article" date="2024" name="Nat. Commun.">
        <title>Phylogenomics reveals the evolutionary origins of lichenization in chlorophyte algae.</title>
        <authorList>
            <person name="Puginier C."/>
            <person name="Libourel C."/>
            <person name="Otte J."/>
            <person name="Skaloud P."/>
            <person name="Haon M."/>
            <person name="Grisel S."/>
            <person name="Petersen M."/>
            <person name="Berrin J.G."/>
            <person name="Delaux P.M."/>
            <person name="Dal Grande F."/>
            <person name="Keller J."/>
        </authorList>
    </citation>
    <scope>NUCLEOTIDE SEQUENCE [LARGE SCALE GENOMIC DNA]</scope>
    <source>
        <strain evidence="2 3">SAG 2036</strain>
    </source>
</reference>
<dbReference type="PANTHER" id="PTHR47523">
    <property type="entry name" value="F21O3.11 PROTEIN"/>
    <property type="match status" value="1"/>
</dbReference>
<name>A0AAW1NVE3_9CHLO</name>
<organism evidence="2 3">
    <name type="scientific">Symbiochloris irregularis</name>
    <dbReference type="NCBI Taxonomy" id="706552"/>
    <lineage>
        <taxon>Eukaryota</taxon>
        <taxon>Viridiplantae</taxon>
        <taxon>Chlorophyta</taxon>
        <taxon>core chlorophytes</taxon>
        <taxon>Trebouxiophyceae</taxon>
        <taxon>Trebouxiales</taxon>
        <taxon>Trebouxiaceae</taxon>
        <taxon>Symbiochloris</taxon>
    </lineage>
</organism>
<sequence>MLNLVRSLHQRFAGAVSPLEAAGIDASDQYLCKAFKVVSTLQLQELINALLLSECVYKFIGVDKAHCIDALNELQQHFPAKLVSLQAVQFVQQSVPHRYLVASSETSLFVAIPGTKFPRDLLTDATYVEELVWRDQSLSATVRSAAPAAHRGFVQRARTIPAESLYTEALQSNRTLVLCGHSLGGAVAALSTVRLLRQLPQGHTPKVKCICFGTPAVGNAALAQLVSKSGWESLFHCVALPGDIIPGLWALRPQLAEAQAVAQKLQASELNSLARAAGSQVSAVGANVASAIR</sequence>
<dbReference type="PANTHER" id="PTHR47523:SF1">
    <property type="entry name" value="F21O3.11 PROTEIN"/>
    <property type="match status" value="1"/>
</dbReference>
<dbReference type="InterPro" id="IPR002921">
    <property type="entry name" value="Fungal_lipase-type"/>
</dbReference>
<protein>
    <recommendedName>
        <fullName evidence="1">Fungal lipase-type domain-containing protein</fullName>
    </recommendedName>
</protein>
<proteinExistence type="predicted"/>
<feature type="domain" description="Fungal lipase-type" evidence="1">
    <location>
        <begin position="110"/>
        <end position="248"/>
    </location>
</feature>
<evidence type="ECO:0000259" key="1">
    <source>
        <dbReference type="Pfam" id="PF01764"/>
    </source>
</evidence>
<evidence type="ECO:0000313" key="3">
    <source>
        <dbReference type="Proteomes" id="UP001465755"/>
    </source>
</evidence>
<dbReference type="SUPFAM" id="SSF53474">
    <property type="entry name" value="alpha/beta-Hydrolases"/>
    <property type="match status" value="1"/>
</dbReference>
<dbReference type="EMBL" id="JALJOQ010000118">
    <property type="protein sequence ID" value="KAK9796242.1"/>
    <property type="molecule type" value="Genomic_DNA"/>
</dbReference>
<dbReference type="AlphaFoldDB" id="A0AAW1NVE3"/>
<dbReference type="InterPro" id="IPR029058">
    <property type="entry name" value="AB_hydrolase_fold"/>
</dbReference>
<gene>
    <name evidence="2" type="ORF">WJX73_000286</name>
</gene>
<dbReference type="Proteomes" id="UP001465755">
    <property type="component" value="Unassembled WGS sequence"/>
</dbReference>
<dbReference type="GO" id="GO:0006629">
    <property type="term" value="P:lipid metabolic process"/>
    <property type="evidence" value="ECO:0007669"/>
    <property type="project" value="InterPro"/>
</dbReference>
<dbReference type="Pfam" id="PF01764">
    <property type="entry name" value="Lipase_3"/>
    <property type="match status" value="1"/>
</dbReference>
<evidence type="ECO:0000313" key="2">
    <source>
        <dbReference type="EMBL" id="KAK9796242.1"/>
    </source>
</evidence>